<organism evidence="1 2">
    <name type="scientific">Tetraodon nigroviridis</name>
    <name type="common">Spotted green pufferfish</name>
    <name type="synonym">Chelonodon nigroviridis</name>
    <dbReference type="NCBI Taxonomy" id="99883"/>
    <lineage>
        <taxon>Eukaryota</taxon>
        <taxon>Metazoa</taxon>
        <taxon>Chordata</taxon>
        <taxon>Craniata</taxon>
        <taxon>Vertebrata</taxon>
        <taxon>Euteleostomi</taxon>
        <taxon>Actinopterygii</taxon>
        <taxon>Neopterygii</taxon>
        <taxon>Teleostei</taxon>
        <taxon>Neoteleostei</taxon>
        <taxon>Acanthomorphata</taxon>
        <taxon>Eupercaria</taxon>
        <taxon>Tetraodontiformes</taxon>
        <taxon>Tetradontoidea</taxon>
        <taxon>Tetraodontidae</taxon>
        <taxon>Tetraodon</taxon>
    </lineage>
</organism>
<dbReference type="HOGENOM" id="CLU_1340317_0_0_1"/>
<reference evidence="1" key="2">
    <citation type="submission" date="2025-08" db="UniProtKB">
        <authorList>
            <consortium name="Ensembl"/>
        </authorList>
    </citation>
    <scope>IDENTIFICATION</scope>
</reference>
<dbReference type="Ensembl" id="ENSTNIT00000001447.1">
    <property type="protein sequence ID" value="ENSTNIP00000001266.1"/>
    <property type="gene ID" value="ENSTNIG00000000783.1"/>
</dbReference>
<evidence type="ECO:0000313" key="2">
    <source>
        <dbReference type="Proteomes" id="UP000007303"/>
    </source>
</evidence>
<protein>
    <submittedName>
        <fullName evidence="1">Uncharacterized protein</fullName>
    </submittedName>
</protein>
<dbReference type="InParanoid" id="H3BZ50"/>
<evidence type="ECO:0000313" key="1">
    <source>
        <dbReference type="Ensembl" id="ENSTNIP00000001266.1"/>
    </source>
</evidence>
<reference evidence="2" key="1">
    <citation type="journal article" date="2004" name="Nature">
        <title>Genome duplication in the teleost fish Tetraodon nigroviridis reveals the early vertebrate proto-karyotype.</title>
        <authorList>
            <person name="Jaillon O."/>
            <person name="Aury J.-M."/>
            <person name="Brunet F."/>
            <person name="Petit J.-L."/>
            <person name="Stange-Thomann N."/>
            <person name="Mauceli E."/>
            <person name="Bouneau L."/>
            <person name="Fischer C."/>
            <person name="Ozouf-Costaz C."/>
            <person name="Bernot A."/>
            <person name="Nicaud S."/>
            <person name="Jaffe D."/>
            <person name="Fisher S."/>
            <person name="Lutfalla G."/>
            <person name="Dossat C."/>
            <person name="Segurens B."/>
            <person name="Dasilva C."/>
            <person name="Salanoubat M."/>
            <person name="Levy M."/>
            <person name="Boudet N."/>
            <person name="Castellano S."/>
            <person name="Anthouard V."/>
            <person name="Jubin C."/>
            <person name="Castelli V."/>
            <person name="Katinka M."/>
            <person name="Vacherie B."/>
            <person name="Biemont C."/>
            <person name="Skalli Z."/>
            <person name="Cattolico L."/>
            <person name="Poulain J."/>
            <person name="De Berardinis V."/>
            <person name="Cruaud C."/>
            <person name="Duprat S."/>
            <person name="Brottier P."/>
            <person name="Coutanceau J.-P."/>
            <person name="Gouzy J."/>
            <person name="Parra G."/>
            <person name="Lardier G."/>
            <person name="Chapple C."/>
            <person name="McKernan K.J."/>
            <person name="McEwan P."/>
            <person name="Bosak S."/>
            <person name="Kellis M."/>
            <person name="Volff J.-N."/>
            <person name="Guigo R."/>
            <person name="Zody M.C."/>
            <person name="Mesirov J."/>
            <person name="Lindblad-Toh K."/>
            <person name="Birren B."/>
            <person name="Nusbaum C."/>
            <person name="Kahn D."/>
            <person name="Robinson-Rechavi M."/>
            <person name="Laudet V."/>
            <person name="Schachter V."/>
            <person name="Quetier F."/>
            <person name="Saurin W."/>
            <person name="Scarpelli C."/>
            <person name="Wincker P."/>
            <person name="Lander E.S."/>
            <person name="Weissenbach J."/>
            <person name="Roest Crollius H."/>
        </authorList>
    </citation>
    <scope>NUCLEOTIDE SEQUENCE [LARGE SCALE GENOMIC DNA]</scope>
</reference>
<dbReference type="AlphaFoldDB" id="H3BZ50"/>
<keyword evidence="2" id="KW-1185">Reference proteome</keyword>
<name>H3BZ50_TETNG</name>
<reference evidence="1" key="3">
    <citation type="submission" date="2025-09" db="UniProtKB">
        <authorList>
            <consortium name="Ensembl"/>
        </authorList>
    </citation>
    <scope>IDENTIFICATION</scope>
</reference>
<sequence>MAACMLCRRMLSRCYLLSLRKKSTQTQYAEIIQDDDQEKKKVSLERQETLVQGGYRLYYSPSSYYSVCNPASTWSQTDNEGDECLSVLAPSFWQQSNRYSVSCSRNLSSSKNTLLDLAFNKESQNETPSGPAYCRKHVPPDVKVDTRAFLKCRPEYASMAFDRSHRPSLIEWKEGMSLLQKVAVLKGSMKPCEVSEFLRELCGLH</sequence>
<accession>H3BZ50</accession>
<dbReference type="Proteomes" id="UP000007303">
    <property type="component" value="Unassembled WGS sequence"/>
</dbReference>
<proteinExistence type="predicted"/>